<evidence type="ECO:0008006" key="5">
    <source>
        <dbReference type="Google" id="ProtNLM"/>
    </source>
</evidence>
<dbReference type="PANTHER" id="PTHR47718:SF13">
    <property type="entry name" value="OS09G0290500 PROTEIN"/>
    <property type="match status" value="1"/>
</dbReference>
<dbReference type="OrthoDB" id="747268at2759"/>
<organism evidence="3 4">
    <name type="scientific">Actinidia rufa</name>
    <dbReference type="NCBI Taxonomy" id="165716"/>
    <lineage>
        <taxon>Eukaryota</taxon>
        <taxon>Viridiplantae</taxon>
        <taxon>Streptophyta</taxon>
        <taxon>Embryophyta</taxon>
        <taxon>Tracheophyta</taxon>
        <taxon>Spermatophyta</taxon>
        <taxon>Magnoliopsida</taxon>
        <taxon>eudicotyledons</taxon>
        <taxon>Gunneridae</taxon>
        <taxon>Pentapetalae</taxon>
        <taxon>asterids</taxon>
        <taxon>Ericales</taxon>
        <taxon>Actinidiaceae</taxon>
        <taxon>Actinidia</taxon>
    </lineage>
</organism>
<dbReference type="Pfam" id="PF10551">
    <property type="entry name" value="MULE"/>
    <property type="match status" value="1"/>
</dbReference>
<dbReference type="Proteomes" id="UP000585474">
    <property type="component" value="Unassembled WGS sequence"/>
</dbReference>
<feature type="domain" description="MULE transposase" evidence="2">
    <location>
        <begin position="273"/>
        <end position="318"/>
    </location>
</feature>
<keyword evidence="4" id="KW-1185">Reference proteome</keyword>
<protein>
    <recommendedName>
        <fullName evidence="5">Protein FAR1-RELATED SEQUENCE</fullName>
    </recommendedName>
</protein>
<comment type="caution">
    <text evidence="3">The sequence shown here is derived from an EMBL/GenBank/DDBJ whole genome shotgun (WGS) entry which is preliminary data.</text>
</comment>
<accession>A0A7J0HBY8</accession>
<feature type="domain" description="FAR1" evidence="1">
    <location>
        <begin position="87"/>
        <end position="169"/>
    </location>
</feature>
<dbReference type="InterPro" id="IPR018289">
    <property type="entry name" value="MULE_transposase_dom"/>
</dbReference>
<gene>
    <name evidence="3" type="ORF">Acr_28g0013070</name>
</gene>
<dbReference type="Pfam" id="PF03101">
    <property type="entry name" value="FAR1"/>
    <property type="match status" value="1"/>
</dbReference>
<reference evidence="3 4" key="1">
    <citation type="submission" date="2019-07" db="EMBL/GenBank/DDBJ databases">
        <title>De Novo Assembly of kiwifruit Actinidia rufa.</title>
        <authorList>
            <person name="Sugita-Konishi S."/>
            <person name="Sato K."/>
            <person name="Mori E."/>
            <person name="Abe Y."/>
            <person name="Kisaki G."/>
            <person name="Hamano K."/>
            <person name="Suezawa K."/>
            <person name="Otani M."/>
            <person name="Fukuda T."/>
            <person name="Manabe T."/>
            <person name="Gomi K."/>
            <person name="Tabuchi M."/>
            <person name="Akimitsu K."/>
            <person name="Kataoka I."/>
        </authorList>
    </citation>
    <scope>NUCLEOTIDE SEQUENCE [LARGE SCALE GENOMIC DNA]</scope>
    <source>
        <strain evidence="4">cv. Fuchu</strain>
    </source>
</reference>
<dbReference type="InterPro" id="IPR004330">
    <property type="entry name" value="FAR1_DNA_bnd_dom"/>
</dbReference>
<evidence type="ECO:0000313" key="4">
    <source>
        <dbReference type="Proteomes" id="UP000585474"/>
    </source>
</evidence>
<name>A0A7J0HBY8_9ERIC</name>
<dbReference type="EMBL" id="BJWL01000028">
    <property type="protein sequence ID" value="GFZ20602.1"/>
    <property type="molecule type" value="Genomic_DNA"/>
</dbReference>
<evidence type="ECO:0000259" key="2">
    <source>
        <dbReference type="Pfam" id="PF10551"/>
    </source>
</evidence>
<proteinExistence type="predicted"/>
<dbReference type="PANTHER" id="PTHR47718">
    <property type="entry name" value="OS01G0519700 PROTEIN"/>
    <property type="match status" value="1"/>
</dbReference>
<evidence type="ECO:0000259" key="1">
    <source>
        <dbReference type="Pfam" id="PF03101"/>
    </source>
</evidence>
<sequence length="535" mass="61918">MSQLPSPSSLILPESVPSTMCHMSSQVEWDEEVESWSVDIVEEEEVSNDSVMKDCVDGKEVNGDFEARVEEPKIGMEFNTHDEAYLYYTRFAKEKGFAVAKRSSKKGKDGMLKHVILQCSRGGKPRPRGSNPAKARPQCKVECPAHLNVIHTKEGKWMVSKVLLEHNHEQSPSKSRFFKGNRALDENVRRKLVLNEQAGIRLNKTVASLHIEAGGPDKVPYLPRDCRNYLDKLRRLHLTEGDAEAMHRYFMRMRGDNSDFFYAMDLNERGRLRNVFWADARSRAASIITDQCQAMRNAIQNIFPDTRHRWCIWHIMKKVPEKLSGYEAYQRIRYHFRQAVYDSLTMEEFEKVWDGFMKKYNLQSNTWLHGLYLEKERWVPAYVKDMFWAGMSSTQRSESGFQVGHVWTKYEVKESITIGEGEEEIADLVEDNQEQYDIVMARGREMKREVIEDLNVCASSRVDDTGIPVDYFSLGEGRIPSNQSTNILDPERVTRKGRPPYKRKQCVVEKAIKKKRAMKKTCCSVLASQYGHLKT</sequence>
<dbReference type="AlphaFoldDB" id="A0A7J0HBY8"/>
<evidence type="ECO:0000313" key="3">
    <source>
        <dbReference type="EMBL" id="GFZ20602.1"/>
    </source>
</evidence>